<evidence type="ECO:0000313" key="1">
    <source>
        <dbReference type="EMBL" id="BCZ47341.1"/>
    </source>
</evidence>
<evidence type="ECO:0000313" key="2">
    <source>
        <dbReference type="Proteomes" id="UP000824633"/>
    </source>
</evidence>
<name>A0ABM7T7R4_9CLOT</name>
<protein>
    <recommendedName>
        <fullName evidence="3">DUF4280 domain-containing protein</fullName>
    </recommendedName>
</protein>
<gene>
    <name evidence="1" type="ORF">psyc5s11_34080</name>
</gene>
<accession>A0ABM7T7R4</accession>
<keyword evidence="2" id="KW-1185">Reference proteome</keyword>
<dbReference type="InterPro" id="IPR025460">
    <property type="entry name" value="DUF4280"/>
</dbReference>
<reference evidence="2" key="1">
    <citation type="submission" date="2021-07" db="EMBL/GenBank/DDBJ databases">
        <title>Complete genome sequencing of a Clostridium isolate.</title>
        <authorList>
            <person name="Ueki A."/>
            <person name="Tonouchi A."/>
        </authorList>
    </citation>
    <scope>NUCLEOTIDE SEQUENCE [LARGE SCALE GENOMIC DNA]</scope>
    <source>
        <strain evidence="2">C5S11</strain>
    </source>
</reference>
<sequence>MAMTYVVDGAKTLCSKGIGTSIVNKGCEWNLELHDKKMLTIADNVPNKNIKPFPLCTSPKNPAVIAAGMKPAACNPVICNKWINGKIDVILKGELALNSECLLGCIYGGIIKIVDDGQRKL</sequence>
<evidence type="ECO:0008006" key="3">
    <source>
        <dbReference type="Google" id="ProtNLM"/>
    </source>
</evidence>
<organism evidence="1 2">
    <name type="scientific">Clostridium gelidum</name>
    <dbReference type="NCBI Taxonomy" id="704125"/>
    <lineage>
        <taxon>Bacteria</taxon>
        <taxon>Bacillati</taxon>
        <taxon>Bacillota</taxon>
        <taxon>Clostridia</taxon>
        <taxon>Eubacteriales</taxon>
        <taxon>Clostridiaceae</taxon>
        <taxon>Clostridium</taxon>
    </lineage>
</organism>
<proteinExistence type="predicted"/>
<dbReference type="EMBL" id="AP024849">
    <property type="protein sequence ID" value="BCZ47341.1"/>
    <property type="molecule type" value="Genomic_DNA"/>
</dbReference>
<dbReference type="RefSeq" id="WP_224033688.1">
    <property type="nucleotide sequence ID" value="NZ_AP024849.1"/>
</dbReference>
<dbReference type="Proteomes" id="UP000824633">
    <property type="component" value="Chromosome"/>
</dbReference>
<dbReference type="Pfam" id="PF14107">
    <property type="entry name" value="DUF4280"/>
    <property type="match status" value="1"/>
</dbReference>